<organism evidence="1 2">
    <name type="scientific">Marchantia polymorpha</name>
    <name type="common">Common liverwort</name>
    <name type="synonym">Marchantia aquatica</name>
    <dbReference type="NCBI Taxonomy" id="3197"/>
    <lineage>
        <taxon>Eukaryota</taxon>
        <taxon>Viridiplantae</taxon>
        <taxon>Streptophyta</taxon>
        <taxon>Embryophyta</taxon>
        <taxon>Marchantiophyta</taxon>
        <taxon>Marchantiopsida</taxon>
        <taxon>Marchantiidae</taxon>
        <taxon>Marchantiales</taxon>
        <taxon>Marchantiaceae</taxon>
        <taxon>Marchantia</taxon>
    </lineage>
</organism>
<reference evidence="2" key="1">
    <citation type="journal article" date="2017" name="Cell">
        <title>Insights into land plant evolution garnered from the Marchantia polymorpha genome.</title>
        <authorList>
            <person name="Bowman J.L."/>
            <person name="Kohchi T."/>
            <person name="Yamato K.T."/>
            <person name="Jenkins J."/>
            <person name="Shu S."/>
            <person name="Ishizaki K."/>
            <person name="Yamaoka S."/>
            <person name="Nishihama R."/>
            <person name="Nakamura Y."/>
            <person name="Berger F."/>
            <person name="Adam C."/>
            <person name="Aki S.S."/>
            <person name="Althoff F."/>
            <person name="Araki T."/>
            <person name="Arteaga-Vazquez M.A."/>
            <person name="Balasubrmanian S."/>
            <person name="Barry K."/>
            <person name="Bauer D."/>
            <person name="Boehm C.R."/>
            <person name="Briginshaw L."/>
            <person name="Caballero-Perez J."/>
            <person name="Catarino B."/>
            <person name="Chen F."/>
            <person name="Chiyoda S."/>
            <person name="Chovatia M."/>
            <person name="Davies K.M."/>
            <person name="Delmans M."/>
            <person name="Demura T."/>
            <person name="Dierschke T."/>
            <person name="Dolan L."/>
            <person name="Dorantes-Acosta A.E."/>
            <person name="Eklund D.M."/>
            <person name="Florent S.N."/>
            <person name="Flores-Sandoval E."/>
            <person name="Fujiyama A."/>
            <person name="Fukuzawa H."/>
            <person name="Galik B."/>
            <person name="Grimanelli D."/>
            <person name="Grimwood J."/>
            <person name="Grossniklaus U."/>
            <person name="Hamada T."/>
            <person name="Haseloff J."/>
            <person name="Hetherington A.J."/>
            <person name="Higo A."/>
            <person name="Hirakawa Y."/>
            <person name="Hundley H.N."/>
            <person name="Ikeda Y."/>
            <person name="Inoue K."/>
            <person name="Inoue S.I."/>
            <person name="Ishida S."/>
            <person name="Jia Q."/>
            <person name="Kakita M."/>
            <person name="Kanazawa T."/>
            <person name="Kawai Y."/>
            <person name="Kawashima T."/>
            <person name="Kennedy M."/>
            <person name="Kinose K."/>
            <person name="Kinoshita T."/>
            <person name="Kohara Y."/>
            <person name="Koide E."/>
            <person name="Komatsu K."/>
            <person name="Kopischke S."/>
            <person name="Kubo M."/>
            <person name="Kyozuka J."/>
            <person name="Lagercrantz U."/>
            <person name="Lin S.S."/>
            <person name="Lindquist E."/>
            <person name="Lipzen A.M."/>
            <person name="Lu C.W."/>
            <person name="De Luna E."/>
            <person name="Martienssen R.A."/>
            <person name="Minamino N."/>
            <person name="Mizutani M."/>
            <person name="Mizutani M."/>
            <person name="Mochizuki N."/>
            <person name="Monte I."/>
            <person name="Mosher R."/>
            <person name="Nagasaki H."/>
            <person name="Nakagami H."/>
            <person name="Naramoto S."/>
            <person name="Nishitani K."/>
            <person name="Ohtani M."/>
            <person name="Okamoto T."/>
            <person name="Okumura M."/>
            <person name="Phillips J."/>
            <person name="Pollak B."/>
            <person name="Reinders A."/>
            <person name="Rovekamp M."/>
            <person name="Sano R."/>
            <person name="Sawa S."/>
            <person name="Schmid M.W."/>
            <person name="Shirakawa M."/>
            <person name="Solano R."/>
            <person name="Spunde A."/>
            <person name="Suetsugu N."/>
            <person name="Sugano S."/>
            <person name="Sugiyama A."/>
            <person name="Sun R."/>
            <person name="Suzuki Y."/>
            <person name="Takenaka M."/>
            <person name="Takezawa D."/>
            <person name="Tomogane H."/>
            <person name="Tsuzuki M."/>
            <person name="Ueda T."/>
            <person name="Umeda M."/>
            <person name="Ward J.M."/>
            <person name="Watanabe Y."/>
            <person name="Yazaki K."/>
            <person name="Yokoyama R."/>
            <person name="Yoshitake Y."/>
            <person name="Yotsui I."/>
            <person name="Zachgo S."/>
            <person name="Schmutz J."/>
        </authorList>
    </citation>
    <scope>NUCLEOTIDE SEQUENCE [LARGE SCALE GENOMIC DNA]</scope>
    <source>
        <strain evidence="2">Tak-1</strain>
    </source>
</reference>
<name>A0A2R6XJS2_MARPO</name>
<dbReference type="Gramene" id="Mp4g10670.1">
    <property type="protein sequence ID" value="Mp4g10670.1.cds1"/>
    <property type="gene ID" value="Mp4g10670"/>
</dbReference>
<dbReference type="Proteomes" id="UP000244005">
    <property type="component" value="Unassembled WGS sequence"/>
</dbReference>
<sequence>MKENACEFSNKEVPRNFLSTVPRFPSVLWCLEHICRHILLDESSFCFSCLSMNSLDLMLSRCEIACQPELAEHYCEPFP</sequence>
<keyword evidence="2" id="KW-1185">Reference proteome</keyword>
<gene>
    <name evidence="1" type="ORF">MARPO_0011s0053</name>
</gene>
<evidence type="ECO:0000313" key="1">
    <source>
        <dbReference type="EMBL" id="PTQ46365.1"/>
    </source>
</evidence>
<dbReference type="EMBL" id="KZ772683">
    <property type="protein sequence ID" value="PTQ46365.1"/>
    <property type="molecule type" value="Genomic_DNA"/>
</dbReference>
<accession>A0A2R6XJS2</accession>
<protein>
    <submittedName>
        <fullName evidence="1">Uncharacterized protein</fullName>
    </submittedName>
</protein>
<dbReference type="AlphaFoldDB" id="A0A2R6XJS2"/>
<evidence type="ECO:0000313" key="2">
    <source>
        <dbReference type="Proteomes" id="UP000244005"/>
    </source>
</evidence>
<proteinExistence type="predicted"/>